<dbReference type="InterPro" id="IPR050300">
    <property type="entry name" value="GDXG_lipolytic_enzyme"/>
</dbReference>
<sequence>MEPIRPPFVDADGVAHYRNITVSRVQGFRPLHADLRVPPGEGRKPLIAFLHGGAFWAGSRVDLPEMLGALESPGFYERLLARGYAVADLDYRLSSEAVFPAPLEDVESALRRLHAGADELGLDAGRFAVWGESAGATLGALAALDQDFDVPIRAVVDWYGPADFVEGITRVDVPGDPIYALLDGGVPGLWERARAASPTRQVHADAPPFLLMHGVADDSVPYSESENLAAALRAVGVRADLVPVEGAAHVLEGASDIGALVTQVLDFLDDVLHTSGRL</sequence>
<evidence type="ECO:0000256" key="1">
    <source>
        <dbReference type="ARBA" id="ARBA00022801"/>
    </source>
</evidence>
<comment type="caution">
    <text evidence="3">The sequence shown here is derived from an EMBL/GenBank/DDBJ whole genome shotgun (WGS) entry which is preliminary data.</text>
</comment>
<feature type="domain" description="BD-FAE-like" evidence="2">
    <location>
        <begin position="34"/>
        <end position="232"/>
    </location>
</feature>
<dbReference type="InterPro" id="IPR049492">
    <property type="entry name" value="BD-FAE-like_dom"/>
</dbReference>
<organism evidence="3 4">
    <name type="scientific">Catenulispora yoronensis</name>
    <dbReference type="NCBI Taxonomy" id="450799"/>
    <lineage>
        <taxon>Bacteria</taxon>
        <taxon>Bacillati</taxon>
        <taxon>Actinomycetota</taxon>
        <taxon>Actinomycetes</taxon>
        <taxon>Catenulisporales</taxon>
        <taxon>Catenulisporaceae</taxon>
        <taxon>Catenulispora</taxon>
    </lineage>
</organism>
<dbReference type="SUPFAM" id="SSF53474">
    <property type="entry name" value="alpha/beta-Hydrolases"/>
    <property type="match status" value="1"/>
</dbReference>
<dbReference type="Pfam" id="PF20434">
    <property type="entry name" value="BD-FAE"/>
    <property type="match status" value="1"/>
</dbReference>
<accession>A0ABN2V6Y5</accession>
<keyword evidence="1" id="KW-0378">Hydrolase</keyword>
<dbReference type="EMBL" id="BAAAQN010000057">
    <property type="protein sequence ID" value="GAA2053969.1"/>
    <property type="molecule type" value="Genomic_DNA"/>
</dbReference>
<evidence type="ECO:0000313" key="4">
    <source>
        <dbReference type="Proteomes" id="UP001500751"/>
    </source>
</evidence>
<gene>
    <name evidence="3" type="ORF">GCM10009839_72510</name>
</gene>
<dbReference type="Gene3D" id="3.40.50.1820">
    <property type="entry name" value="alpha/beta hydrolase"/>
    <property type="match status" value="1"/>
</dbReference>
<dbReference type="PANTHER" id="PTHR48081">
    <property type="entry name" value="AB HYDROLASE SUPERFAMILY PROTEIN C4A8.06C"/>
    <property type="match status" value="1"/>
</dbReference>
<dbReference type="PANTHER" id="PTHR48081:SF13">
    <property type="entry name" value="ALPHA_BETA HYDROLASE"/>
    <property type="match status" value="1"/>
</dbReference>
<protein>
    <recommendedName>
        <fullName evidence="2">BD-FAE-like domain-containing protein</fullName>
    </recommendedName>
</protein>
<evidence type="ECO:0000259" key="2">
    <source>
        <dbReference type="Pfam" id="PF20434"/>
    </source>
</evidence>
<evidence type="ECO:0000313" key="3">
    <source>
        <dbReference type="EMBL" id="GAA2053969.1"/>
    </source>
</evidence>
<dbReference type="InterPro" id="IPR029058">
    <property type="entry name" value="AB_hydrolase_fold"/>
</dbReference>
<keyword evidence="4" id="KW-1185">Reference proteome</keyword>
<name>A0ABN2V6Y5_9ACTN</name>
<proteinExistence type="predicted"/>
<reference evidence="3 4" key="1">
    <citation type="journal article" date="2019" name="Int. J. Syst. Evol. Microbiol.">
        <title>The Global Catalogue of Microorganisms (GCM) 10K type strain sequencing project: providing services to taxonomists for standard genome sequencing and annotation.</title>
        <authorList>
            <consortium name="The Broad Institute Genomics Platform"/>
            <consortium name="The Broad Institute Genome Sequencing Center for Infectious Disease"/>
            <person name="Wu L."/>
            <person name="Ma J."/>
        </authorList>
    </citation>
    <scope>NUCLEOTIDE SEQUENCE [LARGE SCALE GENOMIC DNA]</scope>
    <source>
        <strain evidence="3 4">JCM 16014</strain>
    </source>
</reference>
<dbReference type="Proteomes" id="UP001500751">
    <property type="component" value="Unassembled WGS sequence"/>
</dbReference>